<reference evidence="1 2" key="1">
    <citation type="submission" date="2016-10" db="EMBL/GenBank/DDBJ databases">
        <authorList>
            <person name="de Groot N.N."/>
        </authorList>
    </citation>
    <scope>NUCLEOTIDE SEQUENCE [LARGE SCALE GENOMIC DNA]</scope>
    <source>
        <strain evidence="1 2">DSM 23399</strain>
    </source>
</reference>
<protein>
    <recommendedName>
        <fullName evidence="3">6-bladed beta-propeller</fullName>
    </recommendedName>
</protein>
<dbReference type="Proteomes" id="UP000198790">
    <property type="component" value="Unassembled WGS sequence"/>
</dbReference>
<dbReference type="AlphaFoldDB" id="A0A1I0Z2H8"/>
<keyword evidence="2" id="KW-1185">Reference proteome</keyword>
<name>A0A1I0Z2H8_9BACT</name>
<dbReference type="PROSITE" id="PS51257">
    <property type="entry name" value="PROKAR_LIPOPROTEIN"/>
    <property type="match status" value="1"/>
</dbReference>
<proteinExistence type="predicted"/>
<evidence type="ECO:0008006" key="3">
    <source>
        <dbReference type="Google" id="ProtNLM"/>
    </source>
</evidence>
<organism evidence="1 2">
    <name type="scientific">Algoriphagus aquimarinus</name>
    <dbReference type="NCBI Taxonomy" id="237018"/>
    <lineage>
        <taxon>Bacteria</taxon>
        <taxon>Pseudomonadati</taxon>
        <taxon>Bacteroidota</taxon>
        <taxon>Cytophagia</taxon>
        <taxon>Cytophagales</taxon>
        <taxon>Cyclobacteriaceae</taxon>
        <taxon>Algoriphagus</taxon>
    </lineage>
</organism>
<gene>
    <name evidence="1" type="ORF">SAMN04489723_105150</name>
</gene>
<sequence length="390" mass="45014">MKFQLFCIGLLCLIFSCGEKTLKPDESREFEFVKVDSLVMDILETVRILDYHHEKELYLIVKQASMEGHYMLIDKKGEIVSENKLSEGPDAFGMVLLRAGFVGDEIMFVSDGKVFVYDLDFKQLRKYPFEQNPRVKLVHFTLDNLSTFKSSNGELSVIANLNDGYLQPYPLDYYDTLNIVHLLDARTGTVSKGGKLNENGKFRSSRFYPFMDKPVYFSDNQSTYISTILYGDTTLYQLDPNQNFKVANQIHLKRIQPDLIKDIPMSDASFTTVKEYRSENVMLGGAFDDMMGNGDELLVGYRTGVDPNLVFENQTPEQSKIMNASKKRFYYFVKNGRQLGVPILWDLPGSLKLNVGPNLYLQYGDQAELHEFEKDYQCYYIYELREKEII</sequence>
<dbReference type="EMBL" id="FOKK01000005">
    <property type="protein sequence ID" value="SFB18473.1"/>
    <property type="molecule type" value="Genomic_DNA"/>
</dbReference>
<evidence type="ECO:0000313" key="2">
    <source>
        <dbReference type="Proteomes" id="UP000198790"/>
    </source>
</evidence>
<dbReference type="OrthoDB" id="978727at2"/>
<evidence type="ECO:0000313" key="1">
    <source>
        <dbReference type="EMBL" id="SFB18473.1"/>
    </source>
</evidence>
<accession>A0A1I0Z2H8</accession>
<dbReference type="STRING" id="237018.SAMN04489723_105150"/>
<dbReference type="RefSeq" id="WP_092896218.1">
    <property type="nucleotide sequence ID" value="NZ_FOKK01000005.1"/>
</dbReference>